<dbReference type="eggNOG" id="COG1714">
    <property type="taxonomic scope" value="Bacteria"/>
</dbReference>
<keyword evidence="8" id="KW-1185">Reference proteome</keyword>
<reference evidence="7 8" key="1">
    <citation type="submission" date="2012-02" db="EMBL/GenBank/DDBJ databases">
        <title>Whole genome shotgun sequence of Mobilicoccus pelagius NBRC 104925.</title>
        <authorList>
            <person name="Yoshida Y."/>
            <person name="Hosoyama A."/>
            <person name="Tsuchikane K."/>
            <person name="Katsumata H."/>
            <person name="Yamazaki S."/>
            <person name="Fujita N."/>
        </authorList>
    </citation>
    <scope>NUCLEOTIDE SEQUENCE [LARGE SCALE GENOMIC DNA]</scope>
    <source>
        <strain evidence="7 8">NBRC 104925</strain>
    </source>
</reference>
<evidence type="ECO:0000256" key="4">
    <source>
        <dbReference type="ARBA" id="ARBA00023136"/>
    </source>
</evidence>
<evidence type="ECO:0000313" key="7">
    <source>
        <dbReference type="EMBL" id="GAB49219.1"/>
    </source>
</evidence>
<dbReference type="PANTHER" id="PTHR38480">
    <property type="entry name" value="SLR0254 PROTEIN"/>
    <property type="match status" value="1"/>
</dbReference>
<name>H5UU11_9MICO</name>
<dbReference type="PANTHER" id="PTHR38480:SF1">
    <property type="entry name" value="SLR0254 PROTEIN"/>
    <property type="match status" value="1"/>
</dbReference>
<feature type="transmembrane region" description="Helical" evidence="5">
    <location>
        <begin position="27"/>
        <end position="48"/>
    </location>
</feature>
<gene>
    <name evidence="7" type="ORF">MOPEL_099_00190</name>
</gene>
<evidence type="ECO:0000256" key="1">
    <source>
        <dbReference type="ARBA" id="ARBA00004141"/>
    </source>
</evidence>
<feature type="domain" description="RDD" evidence="6">
    <location>
        <begin position="14"/>
        <end position="145"/>
    </location>
</feature>
<accession>H5UU11</accession>
<evidence type="ECO:0000313" key="8">
    <source>
        <dbReference type="Proteomes" id="UP000004367"/>
    </source>
</evidence>
<evidence type="ECO:0000256" key="3">
    <source>
        <dbReference type="ARBA" id="ARBA00022989"/>
    </source>
</evidence>
<sequence>MITGEGVVVAVPVAGPAIRLLSGLIDAAVTLVVALLLAWFTSWILSLLDVHLDDALAAAWGTALGVLVLLGVPVVGETLGRGRTPGKLVTGLRTVRDDGAPVDLRRTLTRHLVGVVEVWGLMGSAAVISLLLTRPTRRLGDMAAGTYVARDRVRLALPAAAEMPPTLADWAARADIHVPDDLAMLVRVSLVQRAQFSATTADRTAHDLAGRLLPCVRPAPPEDTPPAAVVDAIMAERRRRETARLLRRQQRRDRLFPR</sequence>
<evidence type="ECO:0000259" key="6">
    <source>
        <dbReference type="Pfam" id="PF06271"/>
    </source>
</evidence>
<keyword evidence="2 5" id="KW-0812">Transmembrane</keyword>
<dbReference type="Pfam" id="PF06271">
    <property type="entry name" value="RDD"/>
    <property type="match status" value="1"/>
</dbReference>
<dbReference type="EMBL" id="BAFE01000076">
    <property type="protein sequence ID" value="GAB49219.1"/>
    <property type="molecule type" value="Genomic_DNA"/>
</dbReference>
<organism evidence="7 8">
    <name type="scientific">Mobilicoccus pelagius NBRC 104925</name>
    <dbReference type="NCBI Taxonomy" id="1089455"/>
    <lineage>
        <taxon>Bacteria</taxon>
        <taxon>Bacillati</taxon>
        <taxon>Actinomycetota</taxon>
        <taxon>Actinomycetes</taxon>
        <taxon>Micrococcales</taxon>
        <taxon>Dermatophilaceae</taxon>
        <taxon>Mobilicoccus</taxon>
    </lineage>
</organism>
<keyword evidence="4 5" id="KW-0472">Membrane</keyword>
<dbReference type="InterPro" id="IPR010432">
    <property type="entry name" value="RDD"/>
</dbReference>
<feature type="transmembrane region" description="Helical" evidence="5">
    <location>
        <begin position="112"/>
        <end position="132"/>
    </location>
</feature>
<keyword evidence="3 5" id="KW-1133">Transmembrane helix</keyword>
<dbReference type="Proteomes" id="UP000004367">
    <property type="component" value="Unassembled WGS sequence"/>
</dbReference>
<dbReference type="STRING" id="1089455.MOPEL_099_00190"/>
<proteinExistence type="predicted"/>
<comment type="caution">
    <text evidence="7">The sequence shown here is derived from an EMBL/GenBank/DDBJ whole genome shotgun (WGS) entry which is preliminary data.</text>
</comment>
<protein>
    <recommendedName>
        <fullName evidence="6">RDD domain-containing protein</fullName>
    </recommendedName>
</protein>
<evidence type="ECO:0000256" key="2">
    <source>
        <dbReference type="ARBA" id="ARBA00022692"/>
    </source>
</evidence>
<dbReference type="AlphaFoldDB" id="H5UU11"/>
<feature type="transmembrane region" description="Helical" evidence="5">
    <location>
        <begin position="55"/>
        <end position="75"/>
    </location>
</feature>
<comment type="subcellular location">
    <subcellularLocation>
        <location evidence="1">Membrane</location>
        <topology evidence="1">Multi-pass membrane protein</topology>
    </subcellularLocation>
</comment>
<dbReference type="GO" id="GO:0016020">
    <property type="term" value="C:membrane"/>
    <property type="evidence" value="ECO:0007669"/>
    <property type="project" value="UniProtKB-SubCell"/>
</dbReference>
<evidence type="ECO:0000256" key="5">
    <source>
        <dbReference type="SAM" id="Phobius"/>
    </source>
</evidence>